<accession>A0AAE0F7X3</accession>
<evidence type="ECO:0000313" key="2">
    <source>
        <dbReference type="Proteomes" id="UP001190700"/>
    </source>
</evidence>
<dbReference type="InterPro" id="IPR011989">
    <property type="entry name" value="ARM-like"/>
</dbReference>
<dbReference type="AlphaFoldDB" id="A0AAE0F7X3"/>
<evidence type="ECO:0000313" key="1">
    <source>
        <dbReference type="EMBL" id="KAK3254699.1"/>
    </source>
</evidence>
<dbReference type="Proteomes" id="UP001190700">
    <property type="component" value="Unassembled WGS sequence"/>
</dbReference>
<dbReference type="SUPFAM" id="SSF48371">
    <property type="entry name" value="ARM repeat"/>
    <property type="match status" value="1"/>
</dbReference>
<reference evidence="1 2" key="1">
    <citation type="journal article" date="2015" name="Genome Biol. Evol.">
        <title>Comparative Genomics of a Bacterivorous Green Alga Reveals Evolutionary Causalities and Consequences of Phago-Mixotrophic Mode of Nutrition.</title>
        <authorList>
            <person name="Burns J.A."/>
            <person name="Paasch A."/>
            <person name="Narechania A."/>
            <person name="Kim E."/>
        </authorList>
    </citation>
    <scope>NUCLEOTIDE SEQUENCE [LARGE SCALE GENOMIC DNA]</scope>
    <source>
        <strain evidence="1 2">PLY_AMNH</strain>
    </source>
</reference>
<proteinExistence type="predicted"/>
<name>A0AAE0F7X3_9CHLO</name>
<comment type="caution">
    <text evidence="1">The sequence shown here is derived from an EMBL/GenBank/DDBJ whole genome shotgun (WGS) entry which is preliminary data.</text>
</comment>
<dbReference type="Gene3D" id="1.25.10.10">
    <property type="entry name" value="Leucine-rich Repeat Variant"/>
    <property type="match status" value="1"/>
</dbReference>
<protein>
    <submittedName>
        <fullName evidence="1">Uncharacterized protein</fullName>
    </submittedName>
</protein>
<sequence>MEKPSIVQQLATQLLSKDTPHPKRLVIIAQLNRHFLEAPTFEKCAADVEQLPQGVLPLVFSLVSSGEPHVYLALNLLHFACFAPSHRTNLLRLKAAPFLAGLLRAGGEHELCRAALSLLVTVGQGEEGRQHIGNSNGLAKLAAKYLRHDSAELRDLAIQLLRALLWSANGRKQACSSAASLEDAAQEAKKKSTGNQQRELDSILRELAIYEKRLKTAAYQ</sequence>
<keyword evidence="2" id="KW-1185">Reference proteome</keyword>
<organism evidence="1 2">
    <name type="scientific">Cymbomonas tetramitiformis</name>
    <dbReference type="NCBI Taxonomy" id="36881"/>
    <lineage>
        <taxon>Eukaryota</taxon>
        <taxon>Viridiplantae</taxon>
        <taxon>Chlorophyta</taxon>
        <taxon>Pyramimonadophyceae</taxon>
        <taxon>Pyramimonadales</taxon>
        <taxon>Pyramimonadaceae</taxon>
        <taxon>Cymbomonas</taxon>
    </lineage>
</organism>
<dbReference type="InterPro" id="IPR016024">
    <property type="entry name" value="ARM-type_fold"/>
</dbReference>
<gene>
    <name evidence="1" type="ORF">CYMTET_36094</name>
</gene>
<dbReference type="EMBL" id="LGRX02023266">
    <property type="protein sequence ID" value="KAK3254699.1"/>
    <property type="molecule type" value="Genomic_DNA"/>
</dbReference>